<gene>
    <name evidence="2" type="ORF">CGLY_14585</name>
</gene>
<dbReference type="KEGG" id="cgy:CGLY_14585"/>
<evidence type="ECO:0000313" key="2">
    <source>
        <dbReference type="EMBL" id="AHW65353.1"/>
    </source>
</evidence>
<dbReference type="EMBL" id="CP006842">
    <property type="protein sequence ID" value="AHW65353.1"/>
    <property type="molecule type" value="Genomic_DNA"/>
</dbReference>
<dbReference type="Proteomes" id="UP000023703">
    <property type="component" value="Chromosome"/>
</dbReference>
<dbReference type="ESTHER" id="9cory-x5dq67">
    <property type="family name" value="Duf_1023"/>
</dbReference>
<name>X5DQ67_9CORY</name>
<keyword evidence="3" id="KW-1185">Reference proteome</keyword>
<dbReference type="RefSeq" id="WP_052540335.1">
    <property type="nucleotide sequence ID" value="NZ_CP006842.1"/>
</dbReference>
<dbReference type="STRING" id="1404245.CGLY_14585"/>
<dbReference type="eggNOG" id="COG4099">
    <property type="taxonomic scope" value="Bacteria"/>
</dbReference>
<sequence length="465" mass="47388">MDVHTLAGAPVEEATDVARQWSSTADDLTSVGTDLRAHGELPGWAGTASEAMRHRVDSSANRLLAVTVAARWVGLVLRHHATVLARVRSQVTPVLALARTSGMRVSPGGTVTPPAPVPPLTAVAAAWSLVLHACCTFATALDDATAAVITAMCSVREAPLVSAVDRGALDTGATAELVADPGATSAAVTLPTGLTTPLDDARETVLRKAVVSARQELALRGLDPDAVGVAVEQIDGEAMVVVGDIRTADKITTLVSGVGSSADGALVGSAGGAGRIAGAGHAVIAWHGYSAPRTVGHGMNPAYAGAGAPALRSVQSALRDQSADGTELQIVAHSYGTTLVGAAARDPSAPLDADTIHLLGSPGTGMRRADQMHVDALDGQAEIHTWRAPGDLIGATTGTFGGVHGVDPTSASFGADTANGSPAGQQGGVVGRILNRMTDGYLWFRGEWDSHSSYLSDDHVLEQVR</sequence>
<dbReference type="InterPro" id="IPR010427">
    <property type="entry name" value="DUF1023"/>
</dbReference>
<evidence type="ECO:0000259" key="1">
    <source>
        <dbReference type="Pfam" id="PF06259"/>
    </source>
</evidence>
<dbReference type="Pfam" id="PF06259">
    <property type="entry name" value="Abhydrolase_8"/>
    <property type="match status" value="1"/>
</dbReference>
<protein>
    <recommendedName>
        <fullName evidence="1">DUF1023 domain-containing protein</fullName>
    </recommendedName>
</protein>
<organism evidence="2 3">
    <name type="scientific">Corynebacterium glyciniphilum AJ 3170</name>
    <dbReference type="NCBI Taxonomy" id="1404245"/>
    <lineage>
        <taxon>Bacteria</taxon>
        <taxon>Bacillati</taxon>
        <taxon>Actinomycetota</taxon>
        <taxon>Actinomycetes</taxon>
        <taxon>Mycobacteriales</taxon>
        <taxon>Corynebacteriaceae</taxon>
        <taxon>Corynebacterium</taxon>
    </lineage>
</organism>
<dbReference type="HOGENOM" id="CLU_587559_0_0_11"/>
<accession>X5DQ67</accession>
<dbReference type="AlphaFoldDB" id="X5DQ67"/>
<feature type="domain" description="DUF1023" evidence="1">
    <location>
        <begin position="236"/>
        <end position="393"/>
    </location>
</feature>
<evidence type="ECO:0000313" key="3">
    <source>
        <dbReference type="Proteomes" id="UP000023703"/>
    </source>
</evidence>
<dbReference type="OrthoDB" id="5969911at2"/>
<reference evidence="2 3" key="1">
    <citation type="journal article" date="2015" name="Int. J. Syst. Evol. Microbiol.">
        <title>Revisiting Corynebacterium glyciniphilum (ex Kubota et al., 1972) sp. nov., nom. rev., isolated from putrefied banana.</title>
        <authorList>
            <person name="Al-Dilaimi A."/>
            <person name="Bednarz H."/>
            <person name="Lomker A."/>
            <person name="Niehaus K."/>
            <person name="Kalinowski J."/>
            <person name="Ruckert C."/>
        </authorList>
    </citation>
    <scope>NUCLEOTIDE SEQUENCE [LARGE SCALE GENOMIC DNA]</scope>
    <source>
        <strain evidence="2">AJ 3170</strain>
    </source>
</reference>
<proteinExistence type="predicted"/>